<feature type="transmembrane region" description="Helical" evidence="1">
    <location>
        <begin position="33"/>
        <end position="55"/>
    </location>
</feature>
<dbReference type="AlphaFoldDB" id="X1GXZ3"/>
<accession>X1GXZ3</accession>
<sequence length="57" mass="6282">MKEVVRLSGFILLAIGTFGLLVNELAMDWGRTATITFAIINLVGFITLAVSHWGFKK</sequence>
<keyword evidence="1" id="KW-0472">Membrane</keyword>
<comment type="caution">
    <text evidence="2">The sequence shown here is derived from an EMBL/GenBank/DDBJ whole genome shotgun (WGS) entry which is preliminary data.</text>
</comment>
<reference evidence="2" key="1">
    <citation type="journal article" date="2014" name="Front. Microbiol.">
        <title>High frequency of phylogenetically diverse reductive dehalogenase-homologous genes in deep subseafloor sedimentary metagenomes.</title>
        <authorList>
            <person name="Kawai M."/>
            <person name="Futagami T."/>
            <person name="Toyoda A."/>
            <person name="Takaki Y."/>
            <person name="Nishi S."/>
            <person name="Hori S."/>
            <person name="Arai W."/>
            <person name="Tsubouchi T."/>
            <person name="Morono Y."/>
            <person name="Uchiyama I."/>
            <person name="Ito T."/>
            <person name="Fujiyama A."/>
            <person name="Inagaki F."/>
            <person name="Takami H."/>
        </authorList>
    </citation>
    <scope>NUCLEOTIDE SEQUENCE</scope>
    <source>
        <strain evidence="2">Expedition CK06-06</strain>
    </source>
</reference>
<feature type="transmembrane region" description="Helical" evidence="1">
    <location>
        <begin position="7"/>
        <end position="27"/>
    </location>
</feature>
<keyword evidence="1" id="KW-1133">Transmembrane helix</keyword>
<protein>
    <submittedName>
        <fullName evidence="2">Uncharacterized protein</fullName>
    </submittedName>
</protein>
<keyword evidence="1" id="KW-0812">Transmembrane</keyword>
<proteinExistence type="predicted"/>
<gene>
    <name evidence="2" type="ORF">S03H2_31614</name>
</gene>
<dbReference type="EMBL" id="BARU01019183">
    <property type="protein sequence ID" value="GAH49725.1"/>
    <property type="molecule type" value="Genomic_DNA"/>
</dbReference>
<name>X1GXZ3_9ZZZZ</name>
<evidence type="ECO:0000313" key="2">
    <source>
        <dbReference type="EMBL" id="GAH49725.1"/>
    </source>
</evidence>
<evidence type="ECO:0000256" key="1">
    <source>
        <dbReference type="SAM" id="Phobius"/>
    </source>
</evidence>
<organism evidence="2">
    <name type="scientific">marine sediment metagenome</name>
    <dbReference type="NCBI Taxonomy" id="412755"/>
    <lineage>
        <taxon>unclassified sequences</taxon>
        <taxon>metagenomes</taxon>
        <taxon>ecological metagenomes</taxon>
    </lineage>
</organism>